<dbReference type="GO" id="GO:0003743">
    <property type="term" value="F:translation initiation factor activity"/>
    <property type="evidence" value="ECO:0007669"/>
    <property type="project" value="UniProtKB-KW"/>
</dbReference>
<reference evidence="10 11" key="1">
    <citation type="submission" date="2024-01" db="EMBL/GenBank/DDBJ databases">
        <authorList>
            <person name="Allen C."/>
            <person name="Tagirdzhanova G."/>
        </authorList>
    </citation>
    <scope>NUCLEOTIDE SEQUENCE [LARGE SCALE GENOMIC DNA]</scope>
</reference>
<evidence type="ECO:0000256" key="5">
    <source>
        <dbReference type="ARBA" id="ARBA00022917"/>
    </source>
</evidence>
<dbReference type="Proteomes" id="UP001642482">
    <property type="component" value="Unassembled WGS sequence"/>
</dbReference>
<dbReference type="PRINTS" id="PR00315">
    <property type="entry name" value="ELONGATNFCT"/>
</dbReference>
<keyword evidence="4" id="KW-0547">Nucleotide-binding</keyword>
<organism evidence="10 11">
    <name type="scientific">Sporothrix eucalyptigena</name>
    <dbReference type="NCBI Taxonomy" id="1812306"/>
    <lineage>
        <taxon>Eukaryota</taxon>
        <taxon>Fungi</taxon>
        <taxon>Dikarya</taxon>
        <taxon>Ascomycota</taxon>
        <taxon>Pezizomycotina</taxon>
        <taxon>Sordariomycetes</taxon>
        <taxon>Sordariomycetidae</taxon>
        <taxon>Ophiostomatales</taxon>
        <taxon>Ophiostomataceae</taxon>
        <taxon>Sporothrix</taxon>
    </lineage>
</organism>
<dbReference type="InterPro" id="IPR027417">
    <property type="entry name" value="P-loop_NTPase"/>
</dbReference>
<dbReference type="NCBIfam" id="TIGR00231">
    <property type="entry name" value="small_GTP"/>
    <property type="match status" value="1"/>
</dbReference>
<dbReference type="EMBL" id="CAWUHD010000018">
    <property type="protein sequence ID" value="CAK7215720.1"/>
    <property type="molecule type" value="Genomic_DNA"/>
</dbReference>
<feature type="region of interest" description="Disordered" evidence="8">
    <location>
        <begin position="237"/>
        <end position="287"/>
    </location>
</feature>
<feature type="region of interest" description="Disordered" evidence="8">
    <location>
        <begin position="1"/>
        <end position="201"/>
    </location>
</feature>
<dbReference type="Gene3D" id="2.40.30.10">
    <property type="entry name" value="Translation factors"/>
    <property type="match status" value="2"/>
</dbReference>
<keyword evidence="6" id="KW-0342">GTP-binding</keyword>
<dbReference type="InterPro" id="IPR023115">
    <property type="entry name" value="TIF_IF2_dom3"/>
</dbReference>
<proteinExistence type="inferred from homology"/>
<dbReference type="InterPro" id="IPR000795">
    <property type="entry name" value="T_Tr_GTP-bd_dom"/>
</dbReference>
<dbReference type="SUPFAM" id="SSF50447">
    <property type="entry name" value="Translation proteins"/>
    <property type="match status" value="1"/>
</dbReference>
<evidence type="ECO:0000313" key="10">
    <source>
        <dbReference type="EMBL" id="CAK7215720.1"/>
    </source>
</evidence>
<evidence type="ECO:0000256" key="8">
    <source>
        <dbReference type="SAM" id="MobiDB-lite"/>
    </source>
</evidence>
<gene>
    <name evidence="10" type="primary">FUN12</name>
    <name evidence="10" type="ORF">SEUCBS140593_002623</name>
</gene>
<feature type="compositionally biased region" description="Basic and acidic residues" evidence="8">
    <location>
        <begin position="137"/>
        <end position="164"/>
    </location>
</feature>
<accession>A0ABP0B8W8</accession>
<evidence type="ECO:0000256" key="7">
    <source>
        <dbReference type="ARBA" id="ARBA00032478"/>
    </source>
</evidence>
<sequence length="1086" mass="119083">MPPKKKGGKKANDDWEAELGESIAPVSAVPANGDAKAEEDDEAAGGGGGLMAVLRKNKEKRKKKGLSEDFEDPNATNGNGAAEEPAATLADKAPEEATMDDEFALPEKKGKGNKGKPAPAAKAAAGEDDDNSGRILTKAEKEKLKKEREKQRKKEQASKKKTEAPVKGAPAKAAPTAETAAPAAAATPAAEAPAAAGGKKKKIPAHLLAIQKQQEELRLRQEEEQRLIAEEKARIAELERQEAEDAKRKEEQRALKKQKEKEKIEQLKKEGKYLTKAQKEAKARNAEKLQQMMAAGIKVGALEGDAQEEKEKKKSASDNRRRNAGRKTQADEEKALAEAAERARLHAEQLAKEAAEREEAAKKKAEEAAAKAKTKAADSDIEDDWETAAAADSKQDDVKDSWDADSDEEEQAKKTLPSRPKAKSGEAEEEEEDDDEDDSNDDSDEDSDEDSSDDEQESAAKAAEAQRKRELAELREKEHQAALAARSKDNLRSPICCIMGHVDTGKTKLLDKVRQTNVQEGEAGGITQQIGATYFPIEAIKQKTQVVNKAGDFEFKVPGLLIIDTPGHESFSNLRSRGSSLCNIAILVVDIMHGLEPQTLESMRMLRDRKTPFIVALNKIDRLYGWKKVDNNGFQDSLALQNRGVQNEFAKRLEQTKVAFAEQGFNSELFYENKQKSRVVSLVPTSAHTGEGVPDMLKLLVELTQERMTESLMYLSEVQATVLEVKAIEGFGMTIDVILSNGILREGDRIILCGVEGVIKTNIRALLTPAPMRELRVRSAYVHNKEVKAAMGVKISAPGLEGAIAGSRLLVVGKYDDEDDLEEEVESDLASVFSRVEKSGRGVSVQASTLGSLEALLDFLKDCKIPVANVGIGPVYKRDVMQTGIMLEKAPDYAVMLCFDVKVDKEAAAYAEEQGVKIFTADIIYHLFDAFTKHMAELSEKKKEESKMLAVFPCVLNTVAVFNKTAPIVVGVDVVEGNLRINTPLAVVKTNPNTNQKEIISVGRVTSIEREHKQIQICKKGQPSVAIKIEMGGHQPTYGRHLEESDALISQISRSSIDTLKEFYRSDVTDEEWKLLIKLKPVFNVI</sequence>
<name>A0ABP0B8W8_9PEZI</name>
<dbReference type="SUPFAM" id="SSF52540">
    <property type="entry name" value="P-loop containing nucleoside triphosphate hydrolases"/>
    <property type="match status" value="1"/>
</dbReference>
<comment type="similarity">
    <text evidence="1">Belongs to the TRAFAC class translation factor GTPase superfamily. Classic translation factor GTPase family. IF-2 subfamily.</text>
</comment>
<feature type="region of interest" description="Disordered" evidence="8">
    <location>
        <begin position="301"/>
        <end position="474"/>
    </location>
</feature>
<dbReference type="Pfam" id="PF11987">
    <property type="entry name" value="IF-2"/>
    <property type="match status" value="1"/>
</dbReference>
<dbReference type="SUPFAM" id="SSF52156">
    <property type="entry name" value="Initiation factor IF2/eIF5b, domain 3"/>
    <property type="match status" value="1"/>
</dbReference>
<dbReference type="PROSITE" id="PS51722">
    <property type="entry name" value="G_TR_2"/>
    <property type="match status" value="1"/>
</dbReference>
<dbReference type="CDD" id="cd03703">
    <property type="entry name" value="aeIF5B_II"/>
    <property type="match status" value="1"/>
</dbReference>
<feature type="compositionally biased region" description="Low complexity" evidence="8">
    <location>
        <begin position="165"/>
        <end position="197"/>
    </location>
</feature>
<feature type="compositionally biased region" description="Basic residues" evidence="8">
    <location>
        <begin position="55"/>
        <end position="64"/>
    </location>
</feature>
<feature type="compositionally biased region" description="Acidic residues" evidence="8">
    <location>
        <begin position="427"/>
        <end position="457"/>
    </location>
</feature>
<keyword evidence="5" id="KW-0648">Protein biosynthesis</keyword>
<keyword evidence="11" id="KW-1185">Reference proteome</keyword>
<dbReference type="InterPro" id="IPR029459">
    <property type="entry name" value="EFTU-type"/>
</dbReference>
<feature type="compositionally biased region" description="Low complexity" evidence="8">
    <location>
        <begin position="115"/>
        <end position="124"/>
    </location>
</feature>
<evidence type="ECO:0000256" key="1">
    <source>
        <dbReference type="ARBA" id="ARBA00007733"/>
    </source>
</evidence>
<dbReference type="InterPro" id="IPR005225">
    <property type="entry name" value="Small_GTP-bd"/>
</dbReference>
<evidence type="ECO:0000313" key="11">
    <source>
        <dbReference type="Proteomes" id="UP001642482"/>
    </source>
</evidence>
<evidence type="ECO:0000256" key="2">
    <source>
        <dbReference type="ARBA" id="ARBA00013824"/>
    </source>
</evidence>
<dbReference type="InterPro" id="IPR036925">
    <property type="entry name" value="TIF_IF2_dom3_sf"/>
</dbReference>
<evidence type="ECO:0000256" key="4">
    <source>
        <dbReference type="ARBA" id="ARBA00022741"/>
    </source>
</evidence>
<feature type="domain" description="Tr-type G" evidence="9">
    <location>
        <begin position="491"/>
        <end position="709"/>
    </location>
</feature>
<dbReference type="Gene3D" id="3.40.50.10050">
    <property type="entry name" value="Translation initiation factor IF- 2, domain 3"/>
    <property type="match status" value="1"/>
</dbReference>
<comment type="caution">
    <text evidence="10">The sequence shown here is derived from an EMBL/GenBank/DDBJ whole genome shotgun (WGS) entry which is preliminary data.</text>
</comment>
<dbReference type="NCBIfam" id="NF003078">
    <property type="entry name" value="PRK04004.1"/>
    <property type="match status" value="1"/>
</dbReference>
<feature type="compositionally biased region" description="Basic and acidic residues" evidence="8">
    <location>
        <begin position="464"/>
        <end position="474"/>
    </location>
</feature>
<dbReference type="PANTHER" id="PTHR43381">
    <property type="entry name" value="TRANSLATION INITIATION FACTOR IF-2-RELATED"/>
    <property type="match status" value="1"/>
</dbReference>
<evidence type="ECO:0000256" key="6">
    <source>
        <dbReference type="ARBA" id="ARBA00023134"/>
    </source>
</evidence>
<feature type="compositionally biased region" description="Basic and acidic residues" evidence="8">
    <location>
        <begin position="307"/>
        <end position="321"/>
    </location>
</feature>
<dbReference type="Gene3D" id="3.40.50.300">
    <property type="entry name" value="P-loop containing nucleotide triphosphate hydrolases"/>
    <property type="match status" value="1"/>
</dbReference>
<dbReference type="CDD" id="cd01887">
    <property type="entry name" value="IF2_eIF5B"/>
    <property type="match status" value="1"/>
</dbReference>
<dbReference type="Pfam" id="PF00009">
    <property type="entry name" value="GTP_EFTU"/>
    <property type="match status" value="1"/>
</dbReference>
<feature type="compositionally biased region" description="Basic and acidic residues" evidence="8">
    <location>
        <begin position="393"/>
        <end position="402"/>
    </location>
</feature>
<dbReference type="InterPro" id="IPR009000">
    <property type="entry name" value="Transl_B-barrel_sf"/>
</dbReference>
<dbReference type="PANTHER" id="PTHR43381:SF4">
    <property type="entry name" value="EUKARYOTIC TRANSLATION INITIATION FACTOR 5B"/>
    <property type="match status" value="1"/>
</dbReference>
<dbReference type="InterPro" id="IPR015760">
    <property type="entry name" value="TIF_IF2"/>
</dbReference>
<keyword evidence="3 10" id="KW-0396">Initiation factor</keyword>
<evidence type="ECO:0000256" key="3">
    <source>
        <dbReference type="ARBA" id="ARBA00022540"/>
    </source>
</evidence>
<evidence type="ECO:0000259" key="9">
    <source>
        <dbReference type="PROSITE" id="PS51722"/>
    </source>
</evidence>
<feature type="compositionally biased region" description="Basic and acidic residues" evidence="8">
    <location>
        <begin position="328"/>
        <end position="378"/>
    </location>
</feature>
<protein>
    <recommendedName>
        <fullName evidence="2">Eukaryotic translation initiation factor 5B</fullName>
    </recommendedName>
    <alternativeName>
        <fullName evidence="7">Translation initiation factor IF-2</fullName>
    </alternativeName>
</protein>
<dbReference type="Pfam" id="PF14578">
    <property type="entry name" value="GTP_EFTU_D4"/>
    <property type="match status" value="1"/>
</dbReference>